<keyword evidence="9" id="KW-1185">Reference proteome</keyword>
<keyword evidence="3 6" id="KW-0732">Signal</keyword>
<dbReference type="HOGENOM" id="CLU_144331_0_0_1"/>
<reference evidence="8 9" key="1">
    <citation type="journal article" date="2012" name="PLoS Pathog.">
        <title>Diverse lifestyles and strategies of plant pathogenesis encoded in the genomes of eighteen Dothideomycetes fungi.</title>
        <authorList>
            <person name="Ohm R.A."/>
            <person name="Feau N."/>
            <person name="Henrissat B."/>
            <person name="Schoch C.L."/>
            <person name="Horwitz B.A."/>
            <person name="Barry K.W."/>
            <person name="Condon B.J."/>
            <person name="Copeland A.C."/>
            <person name="Dhillon B."/>
            <person name="Glaser F."/>
            <person name="Hesse C.N."/>
            <person name="Kosti I."/>
            <person name="LaButti K."/>
            <person name="Lindquist E.A."/>
            <person name="Lucas S."/>
            <person name="Salamov A.A."/>
            <person name="Bradshaw R.E."/>
            <person name="Ciuffetti L."/>
            <person name="Hamelin R.C."/>
            <person name="Kema G.H.J."/>
            <person name="Lawrence C."/>
            <person name="Scott J.A."/>
            <person name="Spatafora J.W."/>
            <person name="Turgeon B.G."/>
            <person name="de Wit P.J.G.M."/>
            <person name="Zhong S."/>
            <person name="Goodwin S.B."/>
            <person name="Grigoriev I.V."/>
        </authorList>
    </citation>
    <scope>NUCLEOTIDE SEQUENCE [LARGE SCALE GENOMIC DNA]</scope>
    <source>
        <strain evidence="8 9">SO2202</strain>
    </source>
</reference>
<evidence type="ECO:0000256" key="6">
    <source>
        <dbReference type="SAM" id="SignalP"/>
    </source>
</evidence>
<keyword evidence="2" id="KW-0964">Secreted</keyword>
<keyword evidence="4" id="KW-1015">Disulfide bond</keyword>
<evidence type="ECO:0000256" key="5">
    <source>
        <dbReference type="PROSITE-ProRule" id="PRU01243"/>
    </source>
</evidence>
<evidence type="ECO:0000256" key="4">
    <source>
        <dbReference type="ARBA" id="ARBA00023157"/>
    </source>
</evidence>
<proteinExistence type="predicted"/>
<evidence type="ECO:0000259" key="7">
    <source>
        <dbReference type="PROSITE" id="PS51895"/>
    </source>
</evidence>
<evidence type="ECO:0000256" key="3">
    <source>
        <dbReference type="ARBA" id="ARBA00022729"/>
    </source>
</evidence>
<feature type="chain" id="PRO_5004110315" description="AA1-like domain-containing protein" evidence="6">
    <location>
        <begin position="18"/>
        <end position="153"/>
    </location>
</feature>
<feature type="signal peptide" evidence="6">
    <location>
        <begin position="1"/>
        <end position="17"/>
    </location>
</feature>
<dbReference type="AlphaFoldDB" id="N1QGT3"/>
<dbReference type="OrthoDB" id="3928926at2759"/>
<dbReference type="Pfam" id="PF16541">
    <property type="entry name" value="AltA1"/>
    <property type="match status" value="1"/>
</dbReference>
<comment type="caution">
    <text evidence="5">Lacks conserved residue(s) required for the propagation of feature annotation.</text>
</comment>
<evidence type="ECO:0000256" key="1">
    <source>
        <dbReference type="ARBA" id="ARBA00004613"/>
    </source>
</evidence>
<evidence type="ECO:0000313" key="9">
    <source>
        <dbReference type="Proteomes" id="UP000016931"/>
    </source>
</evidence>
<accession>N1QGT3</accession>
<dbReference type="PROSITE" id="PS51895">
    <property type="entry name" value="AA1"/>
    <property type="match status" value="1"/>
</dbReference>
<dbReference type="InterPro" id="IPR032382">
    <property type="entry name" value="AltA1"/>
</dbReference>
<dbReference type="RefSeq" id="XP_016758479.1">
    <property type="nucleotide sequence ID" value="XM_016906225.1"/>
</dbReference>
<evidence type="ECO:0000256" key="2">
    <source>
        <dbReference type="ARBA" id="ARBA00022525"/>
    </source>
</evidence>
<dbReference type="GO" id="GO:0005576">
    <property type="term" value="C:extracellular region"/>
    <property type="evidence" value="ECO:0007669"/>
    <property type="project" value="UniProtKB-SubCell"/>
</dbReference>
<organism evidence="8 9">
    <name type="scientific">Sphaerulina musiva (strain SO2202)</name>
    <name type="common">Poplar stem canker fungus</name>
    <name type="synonym">Septoria musiva</name>
    <dbReference type="NCBI Taxonomy" id="692275"/>
    <lineage>
        <taxon>Eukaryota</taxon>
        <taxon>Fungi</taxon>
        <taxon>Dikarya</taxon>
        <taxon>Ascomycota</taxon>
        <taxon>Pezizomycotina</taxon>
        <taxon>Dothideomycetes</taxon>
        <taxon>Dothideomycetidae</taxon>
        <taxon>Mycosphaerellales</taxon>
        <taxon>Mycosphaerellaceae</taxon>
        <taxon>Sphaerulina</taxon>
    </lineage>
</organism>
<name>N1QGT3_SPHMS</name>
<dbReference type="Proteomes" id="UP000016931">
    <property type="component" value="Unassembled WGS sequence"/>
</dbReference>
<dbReference type="Gene3D" id="2.40.350.20">
    <property type="match status" value="1"/>
</dbReference>
<protein>
    <recommendedName>
        <fullName evidence="7">AA1-like domain-containing protein</fullName>
    </recommendedName>
</protein>
<evidence type="ECO:0000313" key="8">
    <source>
        <dbReference type="EMBL" id="EMF10358.1"/>
    </source>
</evidence>
<feature type="domain" description="AA1-like" evidence="7">
    <location>
        <begin position="25"/>
        <end position="152"/>
    </location>
</feature>
<sequence length="153" mass="16362">MKVIIAAASLLASTAMAMPALSRRTDPVSYAIEDFTYSKENGVDISSVTFRILATNGGTLNSSCVAYDPPTDAPTAFVADTVYPCGKDSVFSWNFKPKSTEQVNQLFLWQNVGPESSFGGNSLFDDPPCRTGGNGAVICEKDSTFQIDLADLN</sequence>
<dbReference type="EMBL" id="KB456267">
    <property type="protein sequence ID" value="EMF10358.1"/>
    <property type="molecule type" value="Genomic_DNA"/>
</dbReference>
<dbReference type="OMA" id="CVAYDPP"/>
<gene>
    <name evidence="8" type="ORF">SEPMUDRAFT_150507</name>
</gene>
<comment type="subcellular location">
    <subcellularLocation>
        <location evidence="1">Secreted</location>
    </subcellularLocation>
</comment>
<dbReference type="GeneID" id="27903362"/>
<dbReference type="eggNOG" id="ENOG502QZ7T">
    <property type="taxonomic scope" value="Eukaryota"/>
</dbReference>